<evidence type="ECO:0000256" key="1">
    <source>
        <dbReference type="ARBA" id="ARBA00000085"/>
    </source>
</evidence>
<dbReference type="PANTHER" id="PTHR24421:SF10">
    <property type="entry name" value="NITRATE_NITRITE SENSOR PROTEIN NARQ"/>
    <property type="match status" value="1"/>
</dbReference>
<evidence type="ECO:0000259" key="10">
    <source>
        <dbReference type="Pfam" id="PF07730"/>
    </source>
</evidence>
<dbReference type="Gene3D" id="3.30.565.10">
    <property type="entry name" value="Histidine kinase-like ATPase, C-terminal domain"/>
    <property type="match status" value="1"/>
</dbReference>
<dbReference type="InterPro" id="IPR011712">
    <property type="entry name" value="Sig_transdc_His_kin_sub3_dim/P"/>
</dbReference>
<organism evidence="11 12">
    <name type="scientific">Sphaerimonospora cavernae</name>
    <dbReference type="NCBI Taxonomy" id="1740611"/>
    <lineage>
        <taxon>Bacteria</taxon>
        <taxon>Bacillati</taxon>
        <taxon>Actinomycetota</taxon>
        <taxon>Actinomycetes</taxon>
        <taxon>Streptosporangiales</taxon>
        <taxon>Streptosporangiaceae</taxon>
        <taxon>Sphaerimonospora</taxon>
    </lineage>
</organism>
<evidence type="ECO:0000256" key="4">
    <source>
        <dbReference type="ARBA" id="ARBA00022679"/>
    </source>
</evidence>
<evidence type="ECO:0000313" key="11">
    <source>
        <dbReference type="EMBL" id="MFC0866310.1"/>
    </source>
</evidence>
<evidence type="ECO:0000256" key="9">
    <source>
        <dbReference type="SAM" id="Phobius"/>
    </source>
</evidence>
<keyword evidence="9" id="KW-1133">Transmembrane helix</keyword>
<evidence type="ECO:0000313" key="12">
    <source>
        <dbReference type="Proteomes" id="UP001589870"/>
    </source>
</evidence>
<evidence type="ECO:0000256" key="2">
    <source>
        <dbReference type="ARBA" id="ARBA00012438"/>
    </source>
</evidence>
<keyword evidence="6 11" id="KW-0418">Kinase</keyword>
<dbReference type="PANTHER" id="PTHR24421">
    <property type="entry name" value="NITRATE/NITRITE SENSOR PROTEIN NARX-RELATED"/>
    <property type="match status" value="1"/>
</dbReference>
<protein>
    <recommendedName>
        <fullName evidence="2">histidine kinase</fullName>
        <ecNumber evidence="2">2.7.13.3</ecNumber>
    </recommendedName>
</protein>
<dbReference type="InterPro" id="IPR050482">
    <property type="entry name" value="Sensor_HK_TwoCompSys"/>
</dbReference>
<feature type="domain" description="Signal transduction histidine kinase subgroup 3 dimerisation and phosphoacceptor" evidence="10">
    <location>
        <begin position="192"/>
        <end position="257"/>
    </location>
</feature>
<keyword evidence="3" id="KW-0597">Phosphoprotein</keyword>
<dbReference type="Proteomes" id="UP001589870">
    <property type="component" value="Unassembled WGS sequence"/>
</dbReference>
<keyword evidence="7" id="KW-0067">ATP-binding</keyword>
<keyword evidence="4" id="KW-0808">Transferase</keyword>
<dbReference type="Gene3D" id="1.20.5.1930">
    <property type="match status" value="1"/>
</dbReference>
<sequence>MTSWSPPSWSPPSWSPARQDALLAVAAFVMGLVLLAGGALLDRGRPLPLLALPLALTCAAVVVRRRAPVVTLALGVTGMAADVVLGPSLGTILVFTDNLYAAALYGPRPLGRALLWITSTGAVLTGAAAWFATGDWRTLALFPVQAALIGVVPVSTANVIRQHRDQAVAERERAEQVARLAELDRQAAIAGERTRMARELHDLVSNHFSAIAIQSSALLARQDLDAAAVRKVMKSIRENSVQGMAEMRTMIGLLRHDGEGEEAEPIRRRLADAADLIDRTGVRARLTVRGTSRPLPPAVDLAAYRILQEALTNVLKHGGAGAEVVIEYAPDRVVLIVENPVDRDSPPTLPGAGAGLVGMRERTALVGGSFDAGPLEAMPYDTGQLSTAPLEAGPSRGTRWRMRAELPTGSPA</sequence>
<evidence type="ECO:0000256" key="8">
    <source>
        <dbReference type="ARBA" id="ARBA00023012"/>
    </source>
</evidence>
<dbReference type="EC" id="2.7.13.3" evidence="2"/>
<evidence type="ECO:0000256" key="6">
    <source>
        <dbReference type="ARBA" id="ARBA00022777"/>
    </source>
</evidence>
<feature type="transmembrane region" description="Helical" evidence="9">
    <location>
        <begin position="47"/>
        <end position="63"/>
    </location>
</feature>
<dbReference type="SUPFAM" id="SSF55874">
    <property type="entry name" value="ATPase domain of HSP90 chaperone/DNA topoisomerase II/histidine kinase"/>
    <property type="match status" value="1"/>
</dbReference>
<dbReference type="RefSeq" id="WP_394304303.1">
    <property type="nucleotide sequence ID" value="NZ_JBHMQT010000072.1"/>
</dbReference>
<dbReference type="CDD" id="cd16917">
    <property type="entry name" value="HATPase_UhpB-NarQ-NarX-like"/>
    <property type="match status" value="1"/>
</dbReference>
<keyword evidence="5" id="KW-0547">Nucleotide-binding</keyword>
<reference evidence="11 12" key="1">
    <citation type="submission" date="2024-09" db="EMBL/GenBank/DDBJ databases">
        <authorList>
            <person name="Sun Q."/>
            <person name="Mori K."/>
        </authorList>
    </citation>
    <scope>NUCLEOTIDE SEQUENCE [LARGE SCALE GENOMIC DNA]</scope>
    <source>
        <strain evidence="11 12">TBRC 1851</strain>
    </source>
</reference>
<feature type="transmembrane region" description="Helical" evidence="9">
    <location>
        <begin position="70"/>
        <end position="93"/>
    </location>
</feature>
<dbReference type="EMBL" id="JBHMQT010000072">
    <property type="protein sequence ID" value="MFC0866310.1"/>
    <property type="molecule type" value="Genomic_DNA"/>
</dbReference>
<comment type="caution">
    <text evidence="11">The sequence shown here is derived from an EMBL/GenBank/DDBJ whole genome shotgun (WGS) entry which is preliminary data.</text>
</comment>
<comment type="catalytic activity">
    <reaction evidence="1">
        <text>ATP + protein L-histidine = ADP + protein N-phospho-L-histidine.</text>
        <dbReference type="EC" id="2.7.13.3"/>
    </reaction>
</comment>
<dbReference type="Pfam" id="PF07730">
    <property type="entry name" value="HisKA_3"/>
    <property type="match status" value="1"/>
</dbReference>
<accession>A0ABV6UDP6</accession>
<feature type="transmembrane region" description="Helical" evidence="9">
    <location>
        <begin position="21"/>
        <end position="41"/>
    </location>
</feature>
<dbReference type="InterPro" id="IPR036890">
    <property type="entry name" value="HATPase_C_sf"/>
</dbReference>
<name>A0ABV6UDP6_9ACTN</name>
<feature type="transmembrane region" description="Helical" evidence="9">
    <location>
        <begin position="113"/>
        <end position="132"/>
    </location>
</feature>
<keyword evidence="8" id="KW-0902">Two-component regulatory system</keyword>
<keyword evidence="12" id="KW-1185">Reference proteome</keyword>
<dbReference type="GO" id="GO:0016301">
    <property type="term" value="F:kinase activity"/>
    <property type="evidence" value="ECO:0007669"/>
    <property type="project" value="UniProtKB-KW"/>
</dbReference>
<evidence type="ECO:0000256" key="5">
    <source>
        <dbReference type="ARBA" id="ARBA00022741"/>
    </source>
</evidence>
<gene>
    <name evidence="11" type="ORF">ACFHYQ_28855</name>
</gene>
<proteinExistence type="predicted"/>
<keyword evidence="9" id="KW-0472">Membrane</keyword>
<feature type="transmembrane region" description="Helical" evidence="9">
    <location>
        <begin position="139"/>
        <end position="160"/>
    </location>
</feature>
<evidence type="ECO:0000256" key="3">
    <source>
        <dbReference type="ARBA" id="ARBA00022553"/>
    </source>
</evidence>
<keyword evidence="9" id="KW-0812">Transmembrane</keyword>
<evidence type="ECO:0000256" key="7">
    <source>
        <dbReference type="ARBA" id="ARBA00022840"/>
    </source>
</evidence>